<dbReference type="Gene3D" id="1.10.10.10">
    <property type="entry name" value="Winged helix-like DNA-binding domain superfamily/Winged helix DNA-binding domain"/>
    <property type="match status" value="1"/>
</dbReference>
<comment type="caution">
    <text evidence="6">The sequence shown here is derived from an EMBL/GenBank/DDBJ whole genome shotgun (WGS) entry which is preliminary data.</text>
</comment>
<dbReference type="SUPFAM" id="SSF53850">
    <property type="entry name" value="Periplasmic binding protein-like II"/>
    <property type="match status" value="1"/>
</dbReference>
<evidence type="ECO:0000313" key="7">
    <source>
        <dbReference type="Proteomes" id="UP000480122"/>
    </source>
</evidence>
<keyword evidence="4" id="KW-0804">Transcription</keyword>
<keyword evidence="7" id="KW-1185">Reference proteome</keyword>
<protein>
    <submittedName>
        <fullName evidence="6">LysR family transcriptional regulator</fullName>
    </submittedName>
</protein>
<evidence type="ECO:0000259" key="5">
    <source>
        <dbReference type="PROSITE" id="PS50931"/>
    </source>
</evidence>
<organism evidence="6 7">
    <name type="scientific">Agromyces luteolus</name>
    <dbReference type="NCBI Taxonomy" id="88373"/>
    <lineage>
        <taxon>Bacteria</taxon>
        <taxon>Bacillati</taxon>
        <taxon>Actinomycetota</taxon>
        <taxon>Actinomycetes</taxon>
        <taxon>Micrococcales</taxon>
        <taxon>Microbacteriaceae</taxon>
        <taxon>Agromyces</taxon>
    </lineage>
</organism>
<dbReference type="GO" id="GO:0003700">
    <property type="term" value="F:DNA-binding transcription factor activity"/>
    <property type="evidence" value="ECO:0007669"/>
    <property type="project" value="InterPro"/>
</dbReference>
<keyword evidence="3" id="KW-0238">DNA-binding</keyword>
<evidence type="ECO:0000313" key="6">
    <source>
        <dbReference type="EMBL" id="MUN08262.1"/>
    </source>
</evidence>
<feature type="domain" description="HTH lysR-type" evidence="5">
    <location>
        <begin position="2"/>
        <end position="59"/>
    </location>
</feature>
<dbReference type="InterPro" id="IPR005119">
    <property type="entry name" value="LysR_subst-bd"/>
</dbReference>
<dbReference type="SUPFAM" id="SSF46785">
    <property type="entry name" value="Winged helix' DNA-binding domain"/>
    <property type="match status" value="1"/>
</dbReference>
<evidence type="ECO:0000256" key="4">
    <source>
        <dbReference type="ARBA" id="ARBA00023163"/>
    </source>
</evidence>
<evidence type="ECO:0000256" key="3">
    <source>
        <dbReference type="ARBA" id="ARBA00023125"/>
    </source>
</evidence>
<dbReference type="PANTHER" id="PTHR30419">
    <property type="entry name" value="HTH-TYPE TRANSCRIPTIONAL REGULATOR YBHD"/>
    <property type="match status" value="1"/>
</dbReference>
<keyword evidence="2" id="KW-0805">Transcription regulation</keyword>
<comment type="similarity">
    <text evidence="1">Belongs to the LysR transcriptional regulatory family.</text>
</comment>
<evidence type="ECO:0000256" key="2">
    <source>
        <dbReference type="ARBA" id="ARBA00023015"/>
    </source>
</evidence>
<dbReference type="Proteomes" id="UP000480122">
    <property type="component" value="Unassembled WGS sequence"/>
</dbReference>
<dbReference type="PROSITE" id="PS50931">
    <property type="entry name" value="HTH_LYSR"/>
    <property type="match status" value="1"/>
</dbReference>
<reference evidence="6 7" key="1">
    <citation type="submission" date="2019-11" db="EMBL/GenBank/DDBJ databases">
        <title>Agromyces kandeliae sp. nov., isolated from mangrove soil.</title>
        <authorList>
            <person name="Wang R."/>
        </authorList>
    </citation>
    <scope>NUCLEOTIDE SEQUENCE [LARGE SCALE GENOMIC DNA]</scope>
    <source>
        <strain evidence="6 7">JCM 11431</strain>
    </source>
</reference>
<dbReference type="InterPro" id="IPR000847">
    <property type="entry name" value="LysR_HTH_N"/>
</dbReference>
<dbReference type="Pfam" id="PF03466">
    <property type="entry name" value="LysR_substrate"/>
    <property type="match status" value="1"/>
</dbReference>
<dbReference type="AlphaFoldDB" id="A0A7C9HMZ4"/>
<dbReference type="GO" id="GO:0005829">
    <property type="term" value="C:cytosol"/>
    <property type="evidence" value="ECO:0007669"/>
    <property type="project" value="TreeGrafter"/>
</dbReference>
<sequence length="299" mass="31596">MLDLRRISLLVAVQRFGSIAAAAADAGCTPSSASEQLSKLESELGLALLERSPRSVRLTHAGSELAEHGRALLAQAELAERAAKDVAGVTAGRVRVAAYQTAAARFVIPAIASFAREHPRVRVSFEELEPEDGMTAVAEGTADVALVSSYLGMKVPRVNGIEVVDLGEDPFVLVAPTRLATRSQTASLREFAKAQWISGRPEQGFQAITELAAARSGFTPEIVARVDNYDLILDLVAAGLGVALVPSSAVSSRAGVHAHRITEPFGLVRLESLASRAADHSLATGKLCALIRRRFNEAG</sequence>
<accession>A0A7C9HMZ4</accession>
<name>A0A7C9HMZ4_9MICO</name>
<dbReference type="EMBL" id="WODA01000025">
    <property type="protein sequence ID" value="MUN08262.1"/>
    <property type="molecule type" value="Genomic_DNA"/>
</dbReference>
<dbReference type="InterPro" id="IPR050950">
    <property type="entry name" value="HTH-type_LysR_regulators"/>
</dbReference>
<dbReference type="InterPro" id="IPR036390">
    <property type="entry name" value="WH_DNA-bd_sf"/>
</dbReference>
<dbReference type="GO" id="GO:0003677">
    <property type="term" value="F:DNA binding"/>
    <property type="evidence" value="ECO:0007669"/>
    <property type="project" value="UniProtKB-KW"/>
</dbReference>
<gene>
    <name evidence="6" type="ORF">GLX25_14180</name>
</gene>
<dbReference type="Pfam" id="PF00126">
    <property type="entry name" value="HTH_1"/>
    <property type="match status" value="1"/>
</dbReference>
<dbReference type="PANTHER" id="PTHR30419:SF2">
    <property type="entry name" value="LYSR FAMILY TRANSCRIPTIONAL REGULATOR"/>
    <property type="match status" value="1"/>
</dbReference>
<proteinExistence type="inferred from homology"/>
<dbReference type="RefSeq" id="WP_155843119.1">
    <property type="nucleotide sequence ID" value="NZ_BAAAIA010000008.1"/>
</dbReference>
<dbReference type="Gene3D" id="3.40.190.290">
    <property type="match status" value="1"/>
</dbReference>
<evidence type="ECO:0000256" key="1">
    <source>
        <dbReference type="ARBA" id="ARBA00009437"/>
    </source>
</evidence>
<dbReference type="InterPro" id="IPR036388">
    <property type="entry name" value="WH-like_DNA-bd_sf"/>
</dbReference>
<dbReference type="OrthoDB" id="4131546at2"/>